<dbReference type="EMBL" id="CAJNDS010001158">
    <property type="protein sequence ID" value="CAE7249882.1"/>
    <property type="molecule type" value="Genomic_DNA"/>
</dbReference>
<evidence type="ECO:0000313" key="2">
    <source>
        <dbReference type="Proteomes" id="UP000604046"/>
    </source>
</evidence>
<keyword evidence="2" id="KW-1185">Reference proteome</keyword>
<dbReference type="Proteomes" id="UP000604046">
    <property type="component" value="Unassembled WGS sequence"/>
</dbReference>
<organism evidence="1 2">
    <name type="scientific">Symbiodinium natans</name>
    <dbReference type="NCBI Taxonomy" id="878477"/>
    <lineage>
        <taxon>Eukaryota</taxon>
        <taxon>Sar</taxon>
        <taxon>Alveolata</taxon>
        <taxon>Dinophyceae</taxon>
        <taxon>Suessiales</taxon>
        <taxon>Symbiodiniaceae</taxon>
        <taxon>Symbiodinium</taxon>
    </lineage>
</organism>
<gene>
    <name evidence="1" type="ORF">SNAT2548_LOCUS12215</name>
</gene>
<evidence type="ECO:0000313" key="1">
    <source>
        <dbReference type="EMBL" id="CAE7249882.1"/>
    </source>
</evidence>
<dbReference type="AlphaFoldDB" id="A0A812LUK0"/>
<comment type="caution">
    <text evidence="1">The sequence shown here is derived from an EMBL/GenBank/DDBJ whole genome shotgun (WGS) entry which is preliminary data.</text>
</comment>
<accession>A0A812LUK0</accession>
<proteinExistence type="predicted"/>
<name>A0A812LUK0_9DINO</name>
<protein>
    <submittedName>
        <fullName evidence="1">Uncharacterized protein</fullName>
    </submittedName>
</protein>
<sequence length="164" mass="18507">MRLRTKYEGLFANVRRKLFNGQPYLALYWSGLVQHRGEAPSAENWCKAGCAKVATSSKPMRPEDLRAHADSLLYGRKWPVYLVTDEQDPETLHKFRKLGFQFHAGQAFGLTSLEAFFADIYLYGCSAESSISHSADAGLQYFMLSWQHHAKGANICDEVATRIA</sequence>
<reference evidence="1" key="1">
    <citation type="submission" date="2021-02" db="EMBL/GenBank/DDBJ databases">
        <authorList>
            <person name="Dougan E. K."/>
            <person name="Rhodes N."/>
            <person name="Thang M."/>
            <person name="Chan C."/>
        </authorList>
    </citation>
    <scope>NUCLEOTIDE SEQUENCE</scope>
</reference>